<feature type="non-terminal residue" evidence="1">
    <location>
        <position position="1"/>
    </location>
</feature>
<dbReference type="OrthoDB" id="3251634at2759"/>
<dbReference type="AlphaFoldDB" id="A0A2H3E1V0"/>
<keyword evidence="2" id="KW-1185">Reference proteome</keyword>
<reference evidence="2" key="1">
    <citation type="journal article" date="2017" name="Nat. Ecol. Evol.">
        <title>Genome expansion and lineage-specific genetic innovations in the forest pathogenic fungi Armillaria.</title>
        <authorList>
            <person name="Sipos G."/>
            <person name="Prasanna A.N."/>
            <person name="Walter M.C."/>
            <person name="O'Connor E."/>
            <person name="Balint B."/>
            <person name="Krizsan K."/>
            <person name="Kiss B."/>
            <person name="Hess J."/>
            <person name="Varga T."/>
            <person name="Slot J."/>
            <person name="Riley R."/>
            <person name="Boka B."/>
            <person name="Rigling D."/>
            <person name="Barry K."/>
            <person name="Lee J."/>
            <person name="Mihaltcheva S."/>
            <person name="LaButti K."/>
            <person name="Lipzen A."/>
            <person name="Waldron R."/>
            <person name="Moloney N.M."/>
            <person name="Sperisen C."/>
            <person name="Kredics L."/>
            <person name="Vagvoelgyi C."/>
            <person name="Patrignani A."/>
            <person name="Fitzpatrick D."/>
            <person name="Nagy I."/>
            <person name="Doyle S."/>
            <person name="Anderson J.B."/>
            <person name="Grigoriev I.V."/>
            <person name="Gueldener U."/>
            <person name="Muensterkoetter M."/>
            <person name="Nagy L.G."/>
        </authorList>
    </citation>
    <scope>NUCLEOTIDE SEQUENCE [LARGE SCALE GENOMIC DNA]</scope>
    <source>
        <strain evidence="2">Ar21-2</strain>
    </source>
</reference>
<evidence type="ECO:0000313" key="2">
    <source>
        <dbReference type="Proteomes" id="UP000217790"/>
    </source>
</evidence>
<proteinExistence type="predicted"/>
<dbReference type="InParanoid" id="A0A2H3E1V0"/>
<sequence length="104" mass="11591">VTNPRLPEITLERVIISAGINSTVYIFAVHTFNTPIVIPGFGKIDSGMIYDVSLTHGLLKDEDIDLGYLDIYNLDVYFKYATINGEFGIPRNVTGLEEKRVPTT</sequence>
<evidence type="ECO:0000313" key="1">
    <source>
        <dbReference type="EMBL" id="PBL00115.1"/>
    </source>
</evidence>
<gene>
    <name evidence="1" type="ORF">ARMGADRAFT_917493</name>
</gene>
<organism evidence="1 2">
    <name type="scientific">Armillaria gallica</name>
    <name type="common">Bulbous honey fungus</name>
    <name type="synonym">Armillaria bulbosa</name>
    <dbReference type="NCBI Taxonomy" id="47427"/>
    <lineage>
        <taxon>Eukaryota</taxon>
        <taxon>Fungi</taxon>
        <taxon>Dikarya</taxon>
        <taxon>Basidiomycota</taxon>
        <taxon>Agaricomycotina</taxon>
        <taxon>Agaricomycetes</taxon>
        <taxon>Agaricomycetidae</taxon>
        <taxon>Agaricales</taxon>
        <taxon>Marasmiineae</taxon>
        <taxon>Physalacriaceae</taxon>
        <taxon>Armillaria</taxon>
    </lineage>
</organism>
<dbReference type="Proteomes" id="UP000217790">
    <property type="component" value="Unassembled WGS sequence"/>
</dbReference>
<accession>A0A2H3E1V0</accession>
<protein>
    <submittedName>
        <fullName evidence="1">Uncharacterized protein</fullName>
    </submittedName>
</protein>
<name>A0A2H3E1V0_ARMGA</name>
<dbReference type="EMBL" id="KZ293646">
    <property type="protein sequence ID" value="PBL00115.1"/>
    <property type="molecule type" value="Genomic_DNA"/>
</dbReference>